<keyword evidence="4" id="KW-0862">Zinc</keyword>
<dbReference type="InterPro" id="IPR001959">
    <property type="entry name" value="Transposase"/>
</dbReference>
<dbReference type="EMBL" id="JBBLXS010000137">
    <property type="protein sequence ID" value="MEK0185652.1"/>
    <property type="molecule type" value="Genomic_DNA"/>
</dbReference>
<name>A0ABU8YML0_9CYAN</name>
<dbReference type="Pfam" id="PF12323">
    <property type="entry name" value="HTH_OrfB_IS605"/>
    <property type="match status" value="1"/>
</dbReference>
<dbReference type="Proteomes" id="UP001384579">
    <property type="component" value="Unassembled WGS sequence"/>
</dbReference>
<keyword evidence="3" id="KW-0479">Metal-binding</keyword>
<keyword evidence="11" id="KW-0378">Hydrolase</keyword>
<evidence type="ECO:0000313" key="12">
    <source>
        <dbReference type="Proteomes" id="UP001384579"/>
    </source>
</evidence>
<sequence length="408" mass="45668">MLKAVKVRIYPTIVQQAYLAKAFGCVRWVWNQSLAIITATYQETGKGVTAMTIKKSIPLWKTDNEWLSECYSQCLQQSVLNLGVAFGNFFDGRAMYPTFKKRQGKQSIQYPQNVKVLSNCEIKFPGSLGTVNAKVHRDIEGKVKTVTVSKNPDGRYFASMLVDDGIECPESSSEGNVIGIDLGLTDFAVTSEGSKYQHPKATKKHEKNLARKQKKLARKKDKTTNNRRKAKLAVAKVHSKTKRVREDFLHKLSRKIVDKNQVVVVENLAVRNMVKNHCLAKSISDAGWVIFCTMLKYKAEMVGKVYLEIGRFFASTHLCSNTLKPLPKMDLSVREFDCPHCGNRHDRDINAAINIKNEGLRLLTLGTSVIAPEGYVRPKQYGRKSTTVVAVVVEGRSLRHTGTTLDGG</sequence>
<proteinExistence type="inferred from homology"/>
<evidence type="ECO:0000259" key="10">
    <source>
        <dbReference type="Pfam" id="PF12323"/>
    </source>
</evidence>
<dbReference type="GO" id="GO:0004519">
    <property type="term" value="F:endonuclease activity"/>
    <property type="evidence" value="ECO:0007669"/>
    <property type="project" value="UniProtKB-KW"/>
</dbReference>
<keyword evidence="2" id="KW-0815">Transposition</keyword>
<reference evidence="11 12" key="1">
    <citation type="journal article" date="2020" name="Harmful Algae">
        <title>Molecular and morphological characterization of a novel dihydroanatoxin-a producing Microcoleus species (cyanobacteria) from the Russian River, California, USA.</title>
        <authorList>
            <person name="Conklin K.Y."/>
            <person name="Stancheva R."/>
            <person name="Otten T.G."/>
            <person name="Fadness R."/>
            <person name="Boyer G.L."/>
            <person name="Read B."/>
            <person name="Zhang X."/>
            <person name="Sheath R.G."/>
        </authorList>
    </citation>
    <scope>NUCLEOTIDE SEQUENCE [LARGE SCALE GENOMIC DNA]</scope>
    <source>
        <strain evidence="11 12">PTRS2</strain>
    </source>
</reference>
<feature type="region of interest" description="Disordered" evidence="7">
    <location>
        <begin position="194"/>
        <end position="228"/>
    </location>
</feature>
<evidence type="ECO:0000256" key="1">
    <source>
        <dbReference type="ARBA" id="ARBA00008761"/>
    </source>
</evidence>
<dbReference type="InterPro" id="IPR021027">
    <property type="entry name" value="Transposase_put_HTH"/>
</dbReference>
<protein>
    <submittedName>
        <fullName evidence="11">RNA-guided endonuclease TnpB family protein</fullName>
    </submittedName>
</protein>
<keyword evidence="6" id="KW-0233">DNA recombination</keyword>
<evidence type="ECO:0000259" key="8">
    <source>
        <dbReference type="Pfam" id="PF01385"/>
    </source>
</evidence>
<keyword evidence="11" id="KW-0540">Nuclease</keyword>
<gene>
    <name evidence="11" type="ORF">WMG39_12465</name>
</gene>
<evidence type="ECO:0000256" key="5">
    <source>
        <dbReference type="ARBA" id="ARBA00023125"/>
    </source>
</evidence>
<evidence type="ECO:0000256" key="6">
    <source>
        <dbReference type="ARBA" id="ARBA00023172"/>
    </source>
</evidence>
<evidence type="ECO:0000259" key="9">
    <source>
        <dbReference type="Pfam" id="PF07282"/>
    </source>
</evidence>
<keyword evidence="5" id="KW-0238">DNA-binding</keyword>
<dbReference type="InterPro" id="IPR010095">
    <property type="entry name" value="Cas12f1-like_TNB"/>
</dbReference>
<evidence type="ECO:0000256" key="3">
    <source>
        <dbReference type="ARBA" id="ARBA00022723"/>
    </source>
</evidence>
<comment type="similarity">
    <text evidence="1">In the C-terminal section; belongs to the transposase 35 family.</text>
</comment>
<feature type="domain" description="Probable transposase IS891/IS1136/IS1341" evidence="8">
    <location>
        <begin position="169"/>
        <end position="276"/>
    </location>
</feature>
<keyword evidence="11" id="KW-0255">Endonuclease</keyword>
<evidence type="ECO:0000256" key="2">
    <source>
        <dbReference type="ARBA" id="ARBA00022578"/>
    </source>
</evidence>
<evidence type="ECO:0000256" key="4">
    <source>
        <dbReference type="ARBA" id="ARBA00022833"/>
    </source>
</evidence>
<dbReference type="Pfam" id="PF07282">
    <property type="entry name" value="Cas12f1-like_TNB"/>
    <property type="match status" value="1"/>
</dbReference>
<comment type="caution">
    <text evidence="11">The sequence shown here is derived from an EMBL/GenBank/DDBJ whole genome shotgun (WGS) entry which is preliminary data.</text>
</comment>
<feature type="domain" description="Transposase putative helix-turn-helix" evidence="10">
    <location>
        <begin position="1"/>
        <end position="46"/>
    </location>
</feature>
<evidence type="ECO:0000256" key="7">
    <source>
        <dbReference type="SAM" id="MobiDB-lite"/>
    </source>
</evidence>
<feature type="domain" description="Cas12f1-like TNB" evidence="9">
    <location>
        <begin position="288"/>
        <end position="355"/>
    </location>
</feature>
<dbReference type="NCBIfam" id="NF040570">
    <property type="entry name" value="guided_TnpB"/>
    <property type="match status" value="1"/>
</dbReference>
<feature type="compositionally biased region" description="Basic residues" evidence="7">
    <location>
        <begin position="197"/>
        <end position="228"/>
    </location>
</feature>
<dbReference type="NCBIfam" id="TIGR01766">
    <property type="entry name" value="IS200/IS605 family accessory protein TnpB-like domain"/>
    <property type="match status" value="1"/>
</dbReference>
<keyword evidence="12" id="KW-1185">Reference proteome</keyword>
<evidence type="ECO:0000313" key="11">
    <source>
        <dbReference type="EMBL" id="MEK0185652.1"/>
    </source>
</evidence>
<dbReference type="Pfam" id="PF01385">
    <property type="entry name" value="OrfB_IS605"/>
    <property type="match status" value="1"/>
</dbReference>
<accession>A0ABU8YML0</accession>
<organism evidence="11 12">
    <name type="scientific">Microcoleus anatoxicus PTRS2</name>
    <dbReference type="NCBI Taxonomy" id="2705321"/>
    <lineage>
        <taxon>Bacteria</taxon>
        <taxon>Bacillati</taxon>
        <taxon>Cyanobacteriota</taxon>
        <taxon>Cyanophyceae</taxon>
        <taxon>Oscillatoriophycideae</taxon>
        <taxon>Oscillatoriales</taxon>
        <taxon>Microcoleaceae</taxon>
        <taxon>Microcoleus</taxon>
        <taxon>Microcoleus anatoxicus</taxon>
    </lineage>
</organism>
<dbReference type="RefSeq" id="WP_340522462.1">
    <property type="nucleotide sequence ID" value="NZ_JBBLXS010000137.1"/>
</dbReference>